<proteinExistence type="predicted"/>
<accession>A0ABQ4T735</accession>
<keyword evidence="1" id="KW-1133">Transmembrane helix</keyword>
<feature type="transmembrane region" description="Helical" evidence="1">
    <location>
        <begin position="43"/>
        <end position="63"/>
    </location>
</feature>
<evidence type="ECO:0000256" key="1">
    <source>
        <dbReference type="SAM" id="Phobius"/>
    </source>
</evidence>
<reference evidence="2" key="2">
    <citation type="submission" date="2021-08" db="EMBL/GenBank/DDBJ databases">
        <authorList>
            <person name="Tani A."/>
            <person name="Ola A."/>
            <person name="Ogura Y."/>
            <person name="Katsura K."/>
            <person name="Hayashi T."/>
        </authorList>
    </citation>
    <scope>NUCLEOTIDE SEQUENCE</scope>
    <source>
        <strain evidence="2">NBRC 15689</strain>
    </source>
</reference>
<dbReference type="EMBL" id="BPQV01000005">
    <property type="protein sequence ID" value="GJE27133.1"/>
    <property type="molecule type" value="Genomic_DNA"/>
</dbReference>
<dbReference type="Proteomes" id="UP001055156">
    <property type="component" value="Unassembled WGS sequence"/>
</dbReference>
<evidence type="ECO:0000313" key="2">
    <source>
        <dbReference type="EMBL" id="GJE27133.1"/>
    </source>
</evidence>
<gene>
    <name evidence="2" type="ORF">LKMONMHP_1989</name>
</gene>
<evidence type="ECO:0000313" key="3">
    <source>
        <dbReference type="Proteomes" id="UP001055156"/>
    </source>
</evidence>
<feature type="transmembrane region" description="Helical" evidence="1">
    <location>
        <begin position="12"/>
        <end position="37"/>
    </location>
</feature>
<keyword evidence="3" id="KW-1185">Reference proteome</keyword>
<reference evidence="2" key="1">
    <citation type="journal article" date="2021" name="Front. Microbiol.">
        <title>Comprehensive Comparative Genomics and Phenotyping of Methylobacterium Species.</title>
        <authorList>
            <person name="Alessa O."/>
            <person name="Ogura Y."/>
            <person name="Fujitani Y."/>
            <person name="Takami H."/>
            <person name="Hayashi T."/>
            <person name="Sahin N."/>
            <person name="Tani A."/>
        </authorList>
    </citation>
    <scope>NUCLEOTIDE SEQUENCE</scope>
    <source>
        <strain evidence="2">NBRC 15689</strain>
    </source>
</reference>
<keyword evidence="1" id="KW-0472">Membrane</keyword>
<name>A0ABQ4T735_METOR</name>
<comment type="caution">
    <text evidence="2">The sequence shown here is derived from an EMBL/GenBank/DDBJ whole genome shotgun (WGS) entry which is preliminary data.</text>
</comment>
<organism evidence="2 3">
    <name type="scientific">Methylobacterium organophilum</name>
    <dbReference type="NCBI Taxonomy" id="410"/>
    <lineage>
        <taxon>Bacteria</taxon>
        <taxon>Pseudomonadati</taxon>
        <taxon>Pseudomonadota</taxon>
        <taxon>Alphaproteobacteria</taxon>
        <taxon>Hyphomicrobiales</taxon>
        <taxon>Methylobacteriaceae</taxon>
        <taxon>Methylobacterium</taxon>
    </lineage>
</organism>
<dbReference type="RefSeq" id="WP_238310995.1">
    <property type="nucleotide sequence ID" value="NZ_BPQV01000005.1"/>
</dbReference>
<sequence>MTRSPDRLLTPLPILVALMPVAALAALILSVALGLSWIAAGGLFYGLLAAAEMAYLLAVATRLRPRPRPFPRRL</sequence>
<keyword evidence="1" id="KW-0812">Transmembrane</keyword>
<protein>
    <submittedName>
        <fullName evidence="2">Uncharacterized protein</fullName>
    </submittedName>
</protein>